<evidence type="ECO:0000313" key="2">
    <source>
        <dbReference type="Proteomes" id="UP000828390"/>
    </source>
</evidence>
<proteinExistence type="predicted"/>
<comment type="caution">
    <text evidence="1">The sequence shown here is derived from an EMBL/GenBank/DDBJ whole genome shotgun (WGS) entry which is preliminary data.</text>
</comment>
<reference evidence="1" key="1">
    <citation type="journal article" date="2019" name="bioRxiv">
        <title>The Genome of the Zebra Mussel, Dreissena polymorpha: A Resource for Invasive Species Research.</title>
        <authorList>
            <person name="McCartney M.A."/>
            <person name="Auch B."/>
            <person name="Kono T."/>
            <person name="Mallez S."/>
            <person name="Zhang Y."/>
            <person name="Obille A."/>
            <person name="Becker A."/>
            <person name="Abrahante J.E."/>
            <person name="Garbe J."/>
            <person name="Badalamenti J.P."/>
            <person name="Herman A."/>
            <person name="Mangelson H."/>
            <person name="Liachko I."/>
            <person name="Sullivan S."/>
            <person name="Sone E.D."/>
            <person name="Koren S."/>
            <person name="Silverstein K.A.T."/>
            <person name="Beckman K.B."/>
            <person name="Gohl D.M."/>
        </authorList>
    </citation>
    <scope>NUCLEOTIDE SEQUENCE</scope>
    <source>
        <strain evidence="1">Duluth1</strain>
        <tissue evidence="1">Whole animal</tissue>
    </source>
</reference>
<keyword evidence="2" id="KW-1185">Reference proteome</keyword>
<gene>
    <name evidence="1" type="ORF">DPMN_103860</name>
</gene>
<dbReference type="Proteomes" id="UP000828390">
    <property type="component" value="Unassembled WGS sequence"/>
</dbReference>
<dbReference type="EMBL" id="JAIWYP010000004">
    <property type="protein sequence ID" value="KAH3830615.1"/>
    <property type="molecule type" value="Genomic_DNA"/>
</dbReference>
<dbReference type="AlphaFoldDB" id="A0A9D4JZJ6"/>
<organism evidence="1 2">
    <name type="scientific">Dreissena polymorpha</name>
    <name type="common">Zebra mussel</name>
    <name type="synonym">Mytilus polymorpha</name>
    <dbReference type="NCBI Taxonomy" id="45954"/>
    <lineage>
        <taxon>Eukaryota</taxon>
        <taxon>Metazoa</taxon>
        <taxon>Spiralia</taxon>
        <taxon>Lophotrochozoa</taxon>
        <taxon>Mollusca</taxon>
        <taxon>Bivalvia</taxon>
        <taxon>Autobranchia</taxon>
        <taxon>Heteroconchia</taxon>
        <taxon>Euheterodonta</taxon>
        <taxon>Imparidentia</taxon>
        <taxon>Neoheterodontei</taxon>
        <taxon>Myida</taxon>
        <taxon>Dreissenoidea</taxon>
        <taxon>Dreissenidae</taxon>
        <taxon>Dreissena</taxon>
    </lineage>
</organism>
<protein>
    <submittedName>
        <fullName evidence="1">Uncharacterized protein</fullName>
    </submittedName>
</protein>
<name>A0A9D4JZJ6_DREPO</name>
<sequence length="73" mass="8444">MSVTELAMNSPQVDIRDFREMSMPELARHSSRLDIRNFCRMSMSELAGYSPQLDIRMSNVDLRCQCQLHAPLI</sequence>
<evidence type="ECO:0000313" key="1">
    <source>
        <dbReference type="EMBL" id="KAH3830615.1"/>
    </source>
</evidence>
<reference evidence="1" key="2">
    <citation type="submission" date="2020-11" db="EMBL/GenBank/DDBJ databases">
        <authorList>
            <person name="McCartney M.A."/>
            <person name="Auch B."/>
            <person name="Kono T."/>
            <person name="Mallez S."/>
            <person name="Becker A."/>
            <person name="Gohl D.M."/>
            <person name="Silverstein K.A.T."/>
            <person name="Koren S."/>
            <person name="Bechman K.B."/>
            <person name="Herman A."/>
            <person name="Abrahante J.E."/>
            <person name="Garbe J."/>
        </authorList>
    </citation>
    <scope>NUCLEOTIDE SEQUENCE</scope>
    <source>
        <strain evidence="1">Duluth1</strain>
        <tissue evidence="1">Whole animal</tissue>
    </source>
</reference>
<accession>A0A9D4JZJ6</accession>